<evidence type="ECO:0000313" key="4">
    <source>
        <dbReference type="EMBL" id="MBW4434519.1"/>
    </source>
</evidence>
<reference evidence="4" key="2">
    <citation type="journal article" date="2022" name="Microbiol. Resour. Announc.">
        <title>Metagenome Sequencing to Explore Phylogenomics of Terrestrial Cyanobacteria.</title>
        <authorList>
            <person name="Ward R.D."/>
            <person name="Stajich J.E."/>
            <person name="Johansen J.R."/>
            <person name="Huntemann M."/>
            <person name="Clum A."/>
            <person name="Foster B."/>
            <person name="Foster B."/>
            <person name="Roux S."/>
            <person name="Palaniappan K."/>
            <person name="Varghese N."/>
            <person name="Mukherjee S."/>
            <person name="Reddy T.B.K."/>
            <person name="Daum C."/>
            <person name="Copeland A."/>
            <person name="Chen I.A."/>
            <person name="Ivanova N.N."/>
            <person name="Kyrpides N.C."/>
            <person name="Shapiro N."/>
            <person name="Eloe-Fadrosh E.A."/>
            <person name="Pietrasiak N."/>
        </authorList>
    </citation>
    <scope>NUCLEOTIDE SEQUENCE</scope>
    <source>
        <strain evidence="4">HA4357-MV3</strain>
    </source>
</reference>
<evidence type="ECO:0000256" key="1">
    <source>
        <dbReference type="PROSITE-ProRule" id="PRU00110"/>
    </source>
</evidence>
<reference evidence="4" key="1">
    <citation type="submission" date="2021-05" db="EMBL/GenBank/DDBJ databases">
        <authorList>
            <person name="Pietrasiak N."/>
            <person name="Ward R."/>
            <person name="Stajich J.E."/>
            <person name="Kurbessoian T."/>
        </authorList>
    </citation>
    <scope>NUCLEOTIDE SEQUENCE</scope>
    <source>
        <strain evidence="4">HA4357-MV3</strain>
    </source>
</reference>
<proteinExistence type="predicted"/>
<dbReference type="Gene3D" id="1.20.120.160">
    <property type="entry name" value="HPT domain"/>
    <property type="match status" value="1"/>
</dbReference>
<dbReference type="GO" id="GO:0000160">
    <property type="term" value="P:phosphorelay signal transduction system"/>
    <property type="evidence" value="ECO:0007669"/>
    <property type="project" value="InterPro"/>
</dbReference>
<dbReference type="Proteomes" id="UP000813215">
    <property type="component" value="Unassembled WGS sequence"/>
</dbReference>
<dbReference type="InterPro" id="IPR008207">
    <property type="entry name" value="Sig_transdc_His_kin_Hpt_dom"/>
</dbReference>
<feature type="modified residue" description="Phosphohistidine" evidence="1">
    <location>
        <position position="50"/>
    </location>
</feature>
<evidence type="ECO:0000259" key="3">
    <source>
        <dbReference type="PROSITE" id="PS50894"/>
    </source>
</evidence>
<evidence type="ECO:0000256" key="2">
    <source>
        <dbReference type="SAM" id="Coils"/>
    </source>
</evidence>
<gene>
    <name evidence="4" type="ORF">KME28_23085</name>
</gene>
<accession>A0A9E3LVL4</accession>
<sequence length="288" mass="33137">MLKNRELENQTKFLEEANGNLNTLESIFLQLNSQCQSYSPTIDLALQKIHFIKAGAELLGFPLLSNFAHRLEDALQILKKQTNFLEIDSELHSLLLSGVEWLRQIVELLSVGYVMDEQWLVSFCFPVFEELKKHVSEQNLANNKTQHPPYNELEDIIVLIFQTEVEEYLQHLKSLLAKIDKSNLKSEVIIIATQLDDLGELLNLKAFTQLCRSVIQHLKESASYADVTEIAQLALLTWQRSQTLILTRQFEQLPTEIVTNSDKKVNIFEEFTVSESLFQNDNVKTSKK</sequence>
<dbReference type="SUPFAM" id="SSF47226">
    <property type="entry name" value="Histidine-containing phosphotransfer domain, HPT domain"/>
    <property type="match status" value="1"/>
</dbReference>
<dbReference type="CDD" id="cd00088">
    <property type="entry name" value="HPT"/>
    <property type="match status" value="1"/>
</dbReference>
<dbReference type="AlphaFoldDB" id="A0A9E3LVL4"/>
<keyword evidence="1" id="KW-0597">Phosphoprotein</keyword>
<protein>
    <submittedName>
        <fullName evidence="4">Hpt domain-containing protein</fullName>
    </submittedName>
</protein>
<feature type="coiled-coil region" evidence="2">
    <location>
        <begin position="4"/>
        <end position="34"/>
    </location>
</feature>
<dbReference type="InterPro" id="IPR036641">
    <property type="entry name" value="HPT_dom_sf"/>
</dbReference>
<keyword evidence="2" id="KW-0175">Coiled coil</keyword>
<dbReference type="EMBL" id="JAHHHW010000133">
    <property type="protein sequence ID" value="MBW4434519.1"/>
    <property type="molecule type" value="Genomic_DNA"/>
</dbReference>
<dbReference type="PROSITE" id="PS50894">
    <property type="entry name" value="HPT"/>
    <property type="match status" value="1"/>
</dbReference>
<feature type="domain" description="HPt" evidence="3">
    <location>
        <begin position="2"/>
        <end position="109"/>
    </location>
</feature>
<dbReference type="SMART" id="SM00073">
    <property type="entry name" value="HPT"/>
    <property type="match status" value="1"/>
</dbReference>
<comment type="caution">
    <text evidence="4">The sequence shown here is derived from an EMBL/GenBank/DDBJ whole genome shotgun (WGS) entry which is preliminary data.</text>
</comment>
<evidence type="ECO:0000313" key="5">
    <source>
        <dbReference type="Proteomes" id="UP000813215"/>
    </source>
</evidence>
<name>A0A9E3LVL4_9NOST</name>
<organism evidence="4 5">
    <name type="scientific">Pelatocladus maniniholoensis HA4357-MV3</name>
    <dbReference type="NCBI Taxonomy" id="1117104"/>
    <lineage>
        <taxon>Bacteria</taxon>
        <taxon>Bacillati</taxon>
        <taxon>Cyanobacteriota</taxon>
        <taxon>Cyanophyceae</taxon>
        <taxon>Nostocales</taxon>
        <taxon>Nostocaceae</taxon>
        <taxon>Pelatocladus</taxon>
    </lineage>
</organism>